<dbReference type="Gene3D" id="2.40.70.10">
    <property type="entry name" value="Acid Proteases"/>
    <property type="match status" value="1"/>
</dbReference>
<evidence type="ECO:0000313" key="15">
    <source>
        <dbReference type="Proteomes" id="UP000237271"/>
    </source>
</evidence>
<keyword evidence="7" id="KW-0694">RNA-binding</keyword>
<dbReference type="InterPro" id="IPR043502">
    <property type="entry name" value="DNA/RNA_pol_sf"/>
</dbReference>
<dbReference type="SUPFAM" id="SSF50630">
    <property type="entry name" value="Acid proteases"/>
    <property type="match status" value="1"/>
</dbReference>
<evidence type="ECO:0000259" key="12">
    <source>
        <dbReference type="PROSITE" id="PS50175"/>
    </source>
</evidence>
<dbReference type="InterPro" id="IPR000477">
    <property type="entry name" value="RT_dom"/>
</dbReference>
<name>A0A2P4Y7V6_9STRA</name>
<keyword evidence="2" id="KW-0548">Nucleotidyltransferase</keyword>
<dbReference type="Pfam" id="PF00078">
    <property type="entry name" value="RVT_1"/>
    <property type="match status" value="1"/>
</dbReference>
<dbReference type="Gene3D" id="3.30.420.10">
    <property type="entry name" value="Ribonuclease H-like superfamily/Ribonuclease H"/>
    <property type="match status" value="1"/>
</dbReference>
<evidence type="ECO:0000313" key="14">
    <source>
        <dbReference type="EMBL" id="POM73759.1"/>
    </source>
</evidence>
<evidence type="ECO:0000256" key="2">
    <source>
        <dbReference type="ARBA" id="ARBA00022695"/>
    </source>
</evidence>
<dbReference type="GO" id="GO:0004190">
    <property type="term" value="F:aspartic-type endopeptidase activity"/>
    <property type="evidence" value="ECO:0007669"/>
    <property type="project" value="InterPro"/>
</dbReference>
<evidence type="ECO:0000256" key="4">
    <source>
        <dbReference type="ARBA" id="ARBA00022759"/>
    </source>
</evidence>
<keyword evidence="9" id="KW-0695">RNA-directed DNA polymerase</keyword>
<dbReference type="InterPro" id="IPR041588">
    <property type="entry name" value="Integrase_H2C2"/>
</dbReference>
<dbReference type="EMBL" id="NCKW01005016">
    <property type="protein sequence ID" value="POM73759.1"/>
    <property type="molecule type" value="Genomic_DNA"/>
</dbReference>
<evidence type="ECO:0000256" key="9">
    <source>
        <dbReference type="ARBA" id="ARBA00022918"/>
    </source>
</evidence>
<dbReference type="FunFam" id="3.10.20.370:FF:000001">
    <property type="entry name" value="Retrovirus-related Pol polyprotein from transposon 17.6-like protein"/>
    <property type="match status" value="1"/>
</dbReference>
<dbReference type="SUPFAM" id="SSF56672">
    <property type="entry name" value="DNA/RNA polymerases"/>
    <property type="match status" value="1"/>
</dbReference>
<dbReference type="GO" id="GO:0003723">
    <property type="term" value="F:RNA binding"/>
    <property type="evidence" value="ECO:0007669"/>
    <property type="project" value="UniProtKB-KW"/>
</dbReference>
<feature type="domain" description="Peptidase A2" evidence="12">
    <location>
        <begin position="365"/>
        <end position="380"/>
    </location>
</feature>
<dbReference type="Gene3D" id="3.10.10.10">
    <property type="entry name" value="HIV Type 1 Reverse Transcriptase, subunit A, domain 1"/>
    <property type="match status" value="1"/>
</dbReference>
<dbReference type="Pfam" id="PF19259">
    <property type="entry name" value="Ty3_capsid"/>
    <property type="match status" value="1"/>
</dbReference>
<dbReference type="CDD" id="cd09274">
    <property type="entry name" value="RNase_HI_RT_Ty3"/>
    <property type="match status" value="1"/>
</dbReference>
<dbReference type="InterPro" id="IPR001584">
    <property type="entry name" value="Integrase_cat-core"/>
</dbReference>
<evidence type="ECO:0000256" key="8">
    <source>
        <dbReference type="ARBA" id="ARBA00022908"/>
    </source>
</evidence>
<dbReference type="PROSITE" id="PS00141">
    <property type="entry name" value="ASP_PROTEASE"/>
    <property type="match status" value="1"/>
</dbReference>
<accession>A0A2P4Y7V6</accession>
<dbReference type="Pfam" id="PF08284">
    <property type="entry name" value="RVP_2"/>
    <property type="match status" value="1"/>
</dbReference>
<keyword evidence="1" id="KW-0808">Transferase</keyword>
<dbReference type="OrthoDB" id="167658at2759"/>
<dbReference type="InterPro" id="IPR012337">
    <property type="entry name" value="RNaseH-like_sf"/>
</dbReference>
<dbReference type="InterPro" id="IPR021109">
    <property type="entry name" value="Peptidase_aspartic_dom_sf"/>
</dbReference>
<dbReference type="InterPro" id="IPR001995">
    <property type="entry name" value="Peptidase_A2_cat"/>
</dbReference>
<evidence type="ECO:0000256" key="5">
    <source>
        <dbReference type="ARBA" id="ARBA00022801"/>
    </source>
</evidence>
<evidence type="ECO:0000256" key="1">
    <source>
        <dbReference type="ARBA" id="ARBA00022679"/>
    </source>
</evidence>
<dbReference type="SMART" id="SM00343">
    <property type="entry name" value="ZnF_C2HC"/>
    <property type="match status" value="1"/>
</dbReference>
<evidence type="ECO:0000256" key="11">
    <source>
        <dbReference type="SAM" id="MobiDB-lite"/>
    </source>
</evidence>
<dbReference type="Gene3D" id="3.30.70.270">
    <property type="match status" value="2"/>
</dbReference>
<dbReference type="SUPFAM" id="SSF53098">
    <property type="entry name" value="Ribonuclease H-like"/>
    <property type="match status" value="1"/>
</dbReference>
<keyword evidence="8" id="KW-0229">DNA integration</keyword>
<dbReference type="GO" id="GO:0015074">
    <property type="term" value="P:DNA integration"/>
    <property type="evidence" value="ECO:0007669"/>
    <property type="project" value="UniProtKB-KW"/>
</dbReference>
<dbReference type="GO" id="GO:0008270">
    <property type="term" value="F:zinc ion binding"/>
    <property type="evidence" value="ECO:0007669"/>
    <property type="project" value="InterPro"/>
</dbReference>
<dbReference type="CDD" id="cd00303">
    <property type="entry name" value="retropepsin_like"/>
    <property type="match status" value="1"/>
</dbReference>
<evidence type="ECO:0000256" key="3">
    <source>
        <dbReference type="ARBA" id="ARBA00022722"/>
    </source>
</evidence>
<dbReference type="Proteomes" id="UP000237271">
    <property type="component" value="Unassembled WGS sequence"/>
</dbReference>
<feature type="region of interest" description="Disordered" evidence="11">
    <location>
        <begin position="287"/>
        <end position="308"/>
    </location>
</feature>
<dbReference type="GO" id="GO:0003964">
    <property type="term" value="F:RNA-directed DNA polymerase activity"/>
    <property type="evidence" value="ECO:0007669"/>
    <property type="project" value="UniProtKB-KW"/>
</dbReference>
<keyword evidence="5" id="KW-0378">Hydrolase</keyword>
<dbReference type="InterPro" id="IPR050951">
    <property type="entry name" value="Retrovirus_Pol_polyprotein"/>
</dbReference>
<evidence type="ECO:0000256" key="7">
    <source>
        <dbReference type="ARBA" id="ARBA00022884"/>
    </source>
</evidence>
<dbReference type="InterPro" id="IPR041577">
    <property type="entry name" value="RT_RNaseH_2"/>
</dbReference>
<keyword evidence="3" id="KW-0540">Nuclease</keyword>
<keyword evidence="4" id="KW-0255">Endonuclease</keyword>
<keyword evidence="15" id="KW-1185">Reference proteome</keyword>
<proteinExistence type="predicted"/>
<dbReference type="PROSITE" id="PS50994">
    <property type="entry name" value="INTEGRASE"/>
    <property type="match status" value="1"/>
</dbReference>
<organism evidence="14 15">
    <name type="scientific">Phytophthora palmivora</name>
    <dbReference type="NCBI Taxonomy" id="4796"/>
    <lineage>
        <taxon>Eukaryota</taxon>
        <taxon>Sar</taxon>
        <taxon>Stramenopiles</taxon>
        <taxon>Oomycota</taxon>
        <taxon>Peronosporomycetes</taxon>
        <taxon>Peronosporales</taxon>
        <taxon>Peronosporaceae</taxon>
        <taxon>Phytophthora</taxon>
    </lineage>
</organism>
<sequence>MAAQVLAEVSSVLRKQQELMEKIENRPPAEGRVEGITMPHYGGSLGESLELFLDQARLFFEAKNIDYTHEDNRKRVLAIMVSNLTGQAAAWYITQQHEITDITALAAALRREFIPTDLQERLRDSLYQLKQRECRDLAEYVTKYRQFISRVKDMGELDKITLFTRGLVSQTRAEVVYRRCSTVHQAINVAMEYERAHPIQLHGSRGTSRSAFQRTNNHQVFGRSPNRMANREPQPEPMDIGYGRMISRDECQRRNLCFFCKEPGHRMAQCRKRSGQRGLTRQAQHQLQSNQRQHHARMSCDNDRASTTPRYRVHAYEEKEPEVETELFEKLTINAAGIRNSADQDEEPMTHQLLVKQGTVNGIAVKILLDSGADHNVLRKGLPVQVVRQKKAVAERFDGSVTDPQWINEVKADMTFEGYVLNGMLFSEWDLPDTHDVILGKPWFSRFNPRIDWRTHEVTLDFDLLDPYWLINDAERFFKLAEVAETTGRTKCSEGINRDPDSDKNDWNTEGNMLVSNTVESLQDGVSLTSTPTSLASIPPAPIPSTIDRVLLNYADCFPKELPDELPVSRPVEFSLTMKADARPSTRAPFRLSKTEQDALKLFVEELLRKKWIEVSDSPWVSSIFAVPKKDPTTGKAPTRAEWLRSGNASLPVRWVVDYRYVNSQTEIPKIPLPRIEDLFDRMQGCQYFSTLDLAQGYHQMRVEPSSRKYTAFRTDTETYQWCVAPMGLAGMPGVWSRLMRLLFGSFDFVVVYLDDLCIFSRTEPEHVAHLAAVCDILRLRKLYARFSKCHFGCRSVNFLGHTVSAEGLHVDERKTRAIEQWPVPLSAKSLQSFLGLCGYYRRFICRFADIVLPLSELLKKDVAWIWTDSQQHAFLHLKSALQQAPVLALPDYSKRFVVTTDASGFCCGAVLSQAQGDVDHPVAFLSKKLSRHEVNWPTHEKELFAIKLALSKWRHYLYGVEFDVFTDNSACKWFLSHPNVSGKLARWLDFLANIHLYFTTNVVADALSRVENPISCTYEPDGKIVPVVPADPRTRLVVHACLQNCRRPKDHTAKVLALGELSIRDLGIICDVSPFSGGGVAQACPIGVPQAITKIQASQLTMVKVQLNKATKRKILRGYQRDPLYKNSIKPSTPDTHDLPEVGTIRKMDGLLFVALPEERVLRLCVPIGHTLRTALIAEAHDGPMAAHAGIRRTQQKLMLWYFWPSLAVDVKEYVQSCSTCIRFKSSSLRKNGMLMPLPVPSECWEIVGMDFVTGLPVSRGFDAILVIVDLLSKRPKYVPTHTTATGATTAILFFDSVVRNHGLPQGIVSDRDPKFTSSLWIELMKIMGVQLRMTTSYRAQADGQVERQNRVLLRSAKLCTKIMFGKNLRRERLRIRDHYGRK</sequence>
<dbReference type="PANTHER" id="PTHR37984:SF5">
    <property type="entry name" value="PROTEIN NYNRIN-LIKE"/>
    <property type="match status" value="1"/>
</dbReference>
<dbReference type="PANTHER" id="PTHR37984">
    <property type="entry name" value="PROTEIN CBG26694"/>
    <property type="match status" value="1"/>
</dbReference>
<dbReference type="InterPro" id="IPR045358">
    <property type="entry name" value="Ty3_capsid"/>
</dbReference>
<keyword evidence="6" id="KW-0460">Magnesium</keyword>
<dbReference type="InterPro" id="IPR043128">
    <property type="entry name" value="Rev_trsase/Diguanyl_cyclase"/>
</dbReference>
<dbReference type="FunFam" id="3.30.70.270:FF:000020">
    <property type="entry name" value="Transposon Tf2-6 polyprotein-like Protein"/>
    <property type="match status" value="1"/>
</dbReference>
<gene>
    <name evidence="14" type="ORF">PHPALM_9361</name>
</gene>
<dbReference type="CDD" id="cd01647">
    <property type="entry name" value="RT_LTR"/>
    <property type="match status" value="1"/>
</dbReference>
<feature type="domain" description="Integrase catalytic" evidence="13">
    <location>
        <begin position="1238"/>
        <end position="1354"/>
    </location>
</feature>
<evidence type="ECO:0000259" key="13">
    <source>
        <dbReference type="PROSITE" id="PS50994"/>
    </source>
</evidence>
<comment type="caution">
    <text evidence="14">The sequence shown here is derived from an EMBL/GenBank/DDBJ whole genome shotgun (WGS) entry which is preliminary data.</text>
</comment>
<dbReference type="Pfam" id="PF17919">
    <property type="entry name" value="RT_RNaseH_2"/>
    <property type="match status" value="1"/>
</dbReference>
<dbReference type="GO" id="GO:0004519">
    <property type="term" value="F:endonuclease activity"/>
    <property type="evidence" value="ECO:0007669"/>
    <property type="project" value="UniProtKB-KW"/>
</dbReference>
<dbReference type="Pfam" id="PF17921">
    <property type="entry name" value="Integrase_H2C2"/>
    <property type="match status" value="1"/>
</dbReference>
<dbReference type="GO" id="GO:0006508">
    <property type="term" value="P:proteolysis"/>
    <property type="evidence" value="ECO:0007669"/>
    <property type="project" value="InterPro"/>
</dbReference>
<keyword evidence="10" id="KW-0511">Multifunctional enzyme</keyword>
<reference evidence="14 15" key="1">
    <citation type="journal article" date="2017" name="Genome Biol. Evol.">
        <title>Phytophthora megakarya and P. palmivora, closely related causal agents of cacao black pod rot, underwent increases in genome sizes and gene numbers by different mechanisms.</title>
        <authorList>
            <person name="Ali S.S."/>
            <person name="Shao J."/>
            <person name="Lary D.J."/>
            <person name="Kronmiller B."/>
            <person name="Shen D."/>
            <person name="Strem M.D."/>
            <person name="Amoako-Attah I."/>
            <person name="Akrofi A.Y."/>
            <person name="Begoude B.A."/>
            <person name="Ten Hoopen G.M."/>
            <person name="Coulibaly K."/>
            <person name="Kebe B.I."/>
            <person name="Melnick R.L."/>
            <person name="Guiltinan M.J."/>
            <person name="Tyler B.M."/>
            <person name="Meinhardt L.W."/>
            <person name="Bailey B.A."/>
        </authorList>
    </citation>
    <scope>NUCLEOTIDE SEQUENCE [LARGE SCALE GENOMIC DNA]</scope>
    <source>
        <strain evidence="15">sbr112.9</strain>
    </source>
</reference>
<evidence type="ECO:0000256" key="6">
    <source>
        <dbReference type="ARBA" id="ARBA00022842"/>
    </source>
</evidence>
<dbReference type="InterPro" id="IPR001969">
    <property type="entry name" value="Aspartic_peptidase_AS"/>
</dbReference>
<dbReference type="Gene3D" id="1.10.340.70">
    <property type="match status" value="1"/>
</dbReference>
<dbReference type="InterPro" id="IPR001878">
    <property type="entry name" value="Znf_CCHC"/>
</dbReference>
<evidence type="ECO:0000256" key="10">
    <source>
        <dbReference type="ARBA" id="ARBA00023268"/>
    </source>
</evidence>
<dbReference type="InterPro" id="IPR036397">
    <property type="entry name" value="RNaseH_sf"/>
</dbReference>
<protein>
    <submittedName>
        <fullName evidence="14">Gag/polymerase/env Polyprotein</fullName>
    </submittedName>
</protein>
<dbReference type="PROSITE" id="PS50175">
    <property type="entry name" value="ASP_PROT_RETROV"/>
    <property type="match status" value="1"/>
</dbReference>